<dbReference type="InterPro" id="IPR036236">
    <property type="entry name" value="Znf_C2H2_sf"/>
</dbReference>
<organism evidence="3 4">
    <name type="scientific">Arthroderma otae (strain ATCC MYA-4605 / CBS 113480)</name>
    <name type="common">Microsporum canis</name>
    <dbReference type="NCBI Taxonomy" id="554155"/>
    <lineage>
        <taxon>Eukaryota</taxon>
        <taxon>Fungi</taxon>
        <taxon>Dikarya</taxon>
        <taxon>Ascomycota</taxon>
        <taxon>Pezizomycotina</taxon>
        <taxon>Eurotiomycetes</taxon>
        <taxon>Eurotiomycetidae</taxon>
        <taxon>Onygenales</taxon>
        <taxon>Arthrodermataceae</taxon>
        <taxon>Microsporum</taxon>
    </lineage>
</organism>
<reference evidence="4" key="1">
    <citation type="journal article" date="2012" name="MBio">
        <title>Comparative genome analysis of Trichophyton rubrum and related dermatophytes reveals candidate genes involved in infection.</title>
        <authorList>
            <person name="Martinez D.A."/>
            <person name="Oliver B.G."/>
            <person name="Graeser Y."/>
            <person name="Goldberg J.M."/>
            <person name="Li W."/>
            <person name="Martinez-Rossi N.M."/>
            <person name="Monod M."/>
            <person name="Shelest E."/>
            <person name="Barton R.C."/>
            <person name="Birch E."/>
            <person name="Brakhage A.A."/>
            <person name="Chen Z."/>
            <person name="Gurr S.J."/>
            <person name="Heiman D."/>
            <person name="Heitman J."/>
            <person name="Kosti I."/>
            <person name="Rossi A."/>
            <person name="Saif S."/>
            <person name="Samalova M."/>
            <person name="Saunders C.W."/>
            <person name="Shea T."/>
            <person name="Summerbell R.C."/>
            <person name="Xu J."/>
            <person name="Young S."/>
            <person name="Zeng Q."/>
            <person name="Birren B.W."/>
            <person name="Cuomo C.A."/>
            <person name="White T.C."/>
        </authorList>
    </citation>
    <scope>NUCLEOTIDE SEQUENCE [LARGE SCALE GENOMIC DNA]</scope>
    <source>
        <strain evidence="4">ATCC MYA-4605 / CBS 113480</strain>
    </source>
</reference>
<gene>
    <name evidence="3" type="ORF">MCYG_05426</name>
</gene>
<dbReference type="AlphaFoldDB" id="C5FRV4"/>
<name>C5FRV4_ARTOC</name>
<evidence type="ECO:0000259" key="2">
    <source>
        <dbReference type="Pfam" id="PF12756"/>
    </source>
</evidence>
<evidence type="ECO:0000313" key="3">
    <source>
        <dbReference type="EMBL" id="EEQ32607.1"/>
    </source>
</evidence>
<dbReference type="OrthoDB" id="19329at2759"/>
<feature type="region of interest" description="Disordered" evidence="1">
    <location>
        <begin position="44"/>
        <end position="79"/>
    </location>
</feature>
<dbReference type="Pfam" id="PF12756">
    <property type="entry name" value="zf-C2H2_2"/>
    <property type="match status" value="1"/>
</dbReference>
<dbReference type="GeneID" id="9227160"/>
<evidence type="ECO:0000256" key="1">
    <source>
        <dbReference type="SAM" id="MobiDB-lite"/>
    </source>
</evidence>
<accession>C5FRV4</accession>
<dbReference type="GO" id="GO:0030687">
    <property type="term" value="C:preribosome, large subunit precursor"/>
    <property type="evidence" value="ECO:0007669"/>
    <property type="project" value="TreeGrafter"/>
</dbReference>
<evidence type="ECO:0000313" key="4">
    <source>
        <dbReference type="Proteomes" id="UP000002035"/>
    </source>
</evidence>
<dbReference type="STRING" id="554155.C5FRV4"/>
<dbReference type="PANTHER" id="PTHR13182:SF8">
    <property type="entry name" value="CYTOPLASMIC 60S SUBUNIT BIOGENESIS FACTOR ZNF622"/>
    <property type="match status" value="1"/>
</dbReference>
<protein>
    <recommendedName>
        <fullName evidence="2">ZN622/Rei1/Reh1 zinc finger C2H2-type domain-containing protein</fullName>
    </recommendedName>
</protein>
<dbReference type="Proteomes" id="UP000002035">
    <property type="component" value="Unassembled WGS sequence"/>
</dbReference>
<dbReference type="eggNOG" id="KOG2785">
    <property type="taxonomic scope" value="Eukaryota"/>
</dbReference>
<keyword evidence="4" id="KW-1185">Reference proteome</keyword>
<dbReference type="HOGENOM" id="CLU_018787_2_1_1"/>
<dbReference type="PANTHER" id="PTHR13182">
    <property type="entry name" value="ZINC FINGER PROTEIN 622"/>
    <property type="match status" value="1"/>
</dbReference>
<feature type="compositionally biased region" description="Polar residues" evidence="1">
    <location>
        <begin position="47"/>
        <end position="66"/>
    </location>
</feature>
<dbReference type="VEuPathDB" id="FungiDB:MCYG_05426"/>
<feature type="region of interest" description="Disordered" evidence="1">
    <location>
        <begin position="205"/>
        <end position="243"/>
    </location>
</feature>
<dbReference type="OMA" id="RVHAKSE"/>
<sequence>MDDKSPSFCRLCNIALASPDIWRQHARSEWHIYNLRLRIAEPGSVISPPQSSTKKTLGTRNNTPSENETDESDVESPAAPEYNPEQCLFCGETNVTFDDNLFHMSKAHSFIIPYQDNLKVDMMSLLRHLYHVIYASRRCILCATRRRTVQGVHHHMMAKGHCRFDVSPDIADFYIASKANSRRLSNEASEISSLLWLPSGRARGRRTRPAKYRRTSEHKEPTPLPLSNGMNGQENTTTEDDDAASASYTQLLRLSRGDQQGLAHLSNPEVRSLLAIRAKHTDQSRREETHAKLKLEKAGNITLTAHFRADTSKRFRGPWG</sequence>
<dbReference type="RefSeq" id="XP_002845557.1">
    <property type="nucleotide sequence ID" value="XM_002845511.1"/>
</dbReference>
<dbReference type="InterPro" id="IPR040025">
    <property type="entry name" value="Znf622/Rei1/Reh1"/>
</dbReference>
<dbReference type="SUPFAM" id="SSF57667">
    <property type="entry name" value="beta-beta-alpha zinc fingers"/>
    <property type="match status" value="2"/>
</dbReference>
<dbReference type="EMBL" id="DS995705">
    <property type="protein sequence ID" value="EEQ32607.1"/>
    <property type="molecule type" value="Genomic_DNA"/>
</dbReference>
<dbReference type="GO" id="GO:0042273">
    <property type="term" value="P:ribosomal large subunit biogenesis"/>
    <property type="evidence" value="ECO:0007669"/>
    <property type="project" value="TreeGrafter"/>
</dbReference>
<proteinExistence type="predicted"/>
<dbReference type="InterPro" id="IPR041661">
    <property type="entry name" value="ZN622/Rei1/Reh1_Znf-C2H2"/>
</dbReference>
<feature type="domain" description="ZN622/Rei1/Reh1 zinc finger C2H2-type" evidence="2">
    <location>
        <begin position="86"/>
        <end position="178"/>
    </location>
</feature>